<comment type="caution">
    <text evidence="1">The sequence shown here is derived from an EMBL/GenBank/DDBJ whole genome shotgun (WGS) entry which is preliminary data.</text>
</comment>
<gene>
    <name evidence="1" type="ORF">QQF32_13390</name>
</gene>
<dbReference type="RefSeq" id="WP_285149512.1">
    <property type="nucleotide sequence ID" value="NZ_JASSOM010000056.1"/>
</dbReference>
<organism evidence="1 2">
    <name type="scientific">Lelliottia wanjuensis</name>
    <dbReference type="NCBI Taxonomy" id="3050585"/>
    <lineage>
        <taxon>Bacteria</taxon>
        <taxon>Pseudomonadati</taxon>
        <taxon>Pseudomonadota</taxon>
        <taxon>Gammaproteobacteria</taxon>
        <taxon>Enterobacterales</taxon>
        <taxon>Enterobacteriaceae</taxon>
        <taxon>Lelliottia</taxon>
    </lineage>
</organism>
<evidence type="ECO:0000313" key="1">
    <source>
        <dbReference type="EMBL" id="MDK9364191.1"/>
    </source>
</evidence>
<proteinExistence type="predicted"/>
<reference evidence="1 2" key="1">
    <citation type="submission" date="2023-06" db="EMBL/GenBank/DDBJ databases">
        <title>Identification and characterization of antibiotic-resistant Gram-negative bacteria.</title>
        <authorList>
            <person name="Cho G.-S."/>
            <person name="Lee J."/>
            <person name="Tai E."/>
            <person name="Jeong S."/>
            <person name="Kim I."/>
            <person name="Kim B.-E."/>
            <person name="Jeong M.-I."/>
            <person name="Oh K.-K."/>
            <person name="Franz C.M.A.P."/>
        </authorList>
    </citation>
    <scope>NUCLEOTIDE SEQUENCE [LARGE SCALE GENOMIC DNA]</scope>
    <source>
        <strain evidence="1 2">V106_12</strain>
    </source>
</reference>
<name>A0AAP4FTQ6_9ENTR</name>
<dbReference type="EMBL" id="JASSOM010000056">
    <property type="protein sequence ID" value="MDK9364191.1"/>
    <property type="molecule type" value="Genomic_DNA"/>
</dbReference>
<evidence type="ECO:0000313" key="2">
    <source>
        <dbReference type="Proteomes" id="UP001223214"/>
    </source>
</evidence>
<dbReference type="AlphaFoldDB" id="A0AAP4FTQ6"/>
<protein>
    <submittedName>
        <fullName evidence="1">Uncharacterized protein</fullName>
    </submittedName>
</protein>
<accession>A0AAP4FTQ6</accession>
<sequence>MSEQDLIEMIRFAGRYEVLSDGNGNYTSIPVDVEAVLITPESHLECLSFFRSSEE</sequence>
<dbReference type="Proteomes" id="UP001223214">
    <property type="component" value="Unassembled WGS sequence"/>
</dbReference>
<keyword evidence="2" id="KW-1185">Reference proteome</keyword>